<keyword evidence="4 10" id="KW-0328">Glycosyltransferase</keyword>
<evidence type="ECO:0000256" key="1">
    <source>
        <dbReference type="ARBA" id="ARBA00004922"/>
    </source>
</evidence>
<dbReference type="InterPro" id="IPR029489">
    <property type="entry name" value="OGT/SEC/SPY_C"/>
</dbReference>
<reference evidence="10 11" key="1">
    <citation type="journal article" date="2014" name="Nat. Genet.">
        <title>Genome sequence of the hot pepper provides insights into the evolution of pungency in Capsicum species.</title>
        <authorList>
            <person name="Kim S."/>
            <person name="Park M."/>
            <person name="Yeom S.I."/>
            <person name="Kim Y.M."/>
            <person name="Lee J.M."/>
            <person name="Lee H.A."/>
            <person name="Seo E."/>
            <person name="Choi J."/>
            <person name="Cheong K."/>
            <person name="Kim K.T."/>
            <person name="Jung K."/>
            <person name="Lee G.W."/>
            <person name="Oh S.K."/>
            <person name="Bae C."/>
            <person name="Kim S.B."/>
            <person name="Lee H.Y."/>
            <person name="Kim S.Y."/>
            <person name="Kim M.S."/>
            <person name="Kang B.C."/>
            <person name="Jo Y.D."/>
            <person name="Yang H.B."/>
            <person name="Jeong H.J."/>
            <person name="Kang W.H."/>
            <person name="Kwon J.K."/>
            <person name="Shin C."/>
            <person name="Lim J.Y."/>
            <person name="Park J.H."/>
            <person name="Huh J.H."/>
            <person name="Kim J.S."/>
            <person name="Kim B.D."/>
            <person name="Cohen O."/>
            <person name="Paran I."/>
            <person name="Suh M.C."/>
            <person name="Lee S.B."/>
            <person name="Kim Y.K."/>
            <person name="Shin Y."/>
            <person name="Noh S.J."/>
            <person name="Park J."/>
            <person name="Seo Y.S."/>
            <person name="Kwon S.Y."/>
            <person name="Kim H.A."/>
            <person name="Park J.M."/>
            <person name="Kim H.J."/>
            <person name="Choi S.B."/>
            <person name="Bosland P.W."/>
            <person name="Reeves G."/>
            <person name="Jo S.H."/>
            <person name="Lee B.W."/>
            <person name="Cho H.T."/>
            <person name="Choi H.S."/>
            <person name="Lee M.S."/>
            <person name="Yu Y."/>
            <person name="Do Choi Y."/>
            <person name="Park B.S."/>
            <person name="van Deynze A."/>
            <person name="Ashrafi H."/>
            <person name="Hill T."/>
            <person name="Kim W.T."/>
            <person name="Pai H.S."/>
            <person name="Ahn H.K."/>
            <person name="Yeam I."/>
            <person name="Giovannoni J.J."/>
            <person name="Rose J.K."/>
            <person name="Sorensen I."/>
            <person name="Lee S.J."/>
            <person name="Kim R.W."/>
            <person name="Choi I.Y."/>
            <person name="Choi B.S."/>
            <person name="Lim J.S."/>
            <person name="Lee Y.H."/>
            <person name="Choi D."/>
        </authorList>
    </citation>
    <scope>NUCLEOTIDE SEQUENCE [LARGE SCALE GENOMIC DNA]</scope>
    <source>
        <strain evidence="11">cv. CM334</strain>
    </source>
</reference>
<gene>
    <name evidence="10" type="ORF">T459_07338</name>
</gene>
<keyword evidence="6" id="KW-0677">Repeat</keyword>
<feature type="repeat" description="TPR" evidence="8">
    <location>
        <begin position="178"/>
        <end position="211"/>
    </location>
</feature>
<dbReference type="PROSITE" id="PS50005">
    <property type="entry name" value="TPR"/>
    <property type="match status" value="4"/>
</dbReference>
<proteinExistence type="inferred from homology"/>
<dbReference type="Pfam" id="PF13844">
    <property type="entry name" value="Glyco_transf_41"/>
    <property type="match status" value="2"/>
</dbReference>
<dbReference type="InterPro" id="IPR019734">
    <property type="entry name" value="TPR_rpt"/>
</dbReference>
<protein>
    <recommendedName>
        <fullName evidence="3">protein O-GlcNAc transferase</fullName>
        <ecNumber evidence="3">2.4.1.255</ecNumber>
    </recommendedName>
</protein>
<dbReference type="PANTHER" id="PTHR44366">
    <property type="entry name" value="UDP-N-ACETYLGLUCOSAMINE--PEPTIDE N-ACETYLGLUCOSAMINYLTRANSFERASE 110 KDA SUBUNIT"/>
    <property type="match status" value="1"/>
</dbReference>
<dbReference type="EMBL" id="AYRZ02000003">
    <property type="protein sequence ID" value="PHT85232.1"/>
    <property type="molecule type" value="Genomic_DNA"/>
</dbReference>
<evidence type="ECO:0000256" key="7">
    <source>
        <dbReference type="ARBA" id="ARBA00022803"/>
    </source>
</evidence>
<feature type="repeat" description="TPR" evidence="8">
    <location>
        <begin position="144"/>
        <end position="177"/>
    </location>
</feature>
<dbReference type="SUPFAM" id="SSF48452">
    <property type="entry name" value="TPR-like"/>
    <property type="match status" value="2"/>
</dbReference>
<accession>A0A2G2ZTD8</accession>
<dbReference type="Proteomes" id="UP000222542">
    <property type="component" value="Unassembled WGS sequence"/>
</dbReference>
<keyword evidence="5" id="KW-0808">Transferase</keyword>
<dbReference type="FunFam" id="3.40.50.11380:FF:000003">
    <property type="entry name" value="probable UDP-N-acetylglucosamine--peptide N-acetylglucosaminyltransferase SEC"/>
    <property type="match status" value="1"/>
</dbReference>
<dbReference type="AlphaFoldDB" id="A0A2G2ZTD8"/>
<feature type="repeat" description="TPR" evidence="8">
    <location>
        <begin position="110"/>
        <end position="143"/>
    </location>
</feature>
<organism evidence="10 11">
    <name type="scientific">Capsicum annuum</name>
    <name type="common">Capsicum pepper</name>
    <dbReference type="NCBI Taxonomy" id="4072"/>
    <lineage>
        <taxon>Eukaryota</taxon>
        <taxon>Viridiplantae</taxon>
        <taxon>Streptophyta</taxon>
        <taxon>Embryophyta</taxon>
        <taxon>Tracheophyta</taxon>
        <taxon>Spermatophyta</taxon>
        <taxon>Magnoliopsida</taxon>
        <taxon>eudicotyledons</taxon>
        <taxon>Gunneridae</taxon>
        <taxon>Pentapetalae</taxon>
        <taxon>asterids</taxon>
        <taxon>lamiids</taxon>
        <taxon>Solanales</taxon>
        <taxon>Solanaceae</taxon>
        <taxon>Solanoideae</taxon>
        <taxon>Capsiceae</taxon>
        <taxon>Capsicum</taxon>
    </lineage>
</organism>
<dbReference type="Pfam" id="PF13414">
    <property type="entry name" value="TPR_11"/>
    <property type="match status" value="1"/>
</dbReference>
<sequence>MPQKAIVCYQRAIQAQPDYAMAFAHLADVYYEQGNLEMTIRNYRRAIARDAEFFPENYNLINALKEAGKVQEAIDCCHNFQKLLFVLSRNMMSTAAQCFKASLSVTTDFSSPFRYLTVIYMQQRCYAQAISCYNEVLRIDPVDTDALVERGNAYIEIDRVDEAMQDYTRAIAISPTMAEAHMFLANAYIMSDDVESAIKSYRQALMICPDFPKATCNLFHALQSVCDWDNREEMFIEVEGILRREVEMSFIPRVEPLQALAYPLDPMLSQYISLKYAEYFSVIAARYSLSLFTHPPPLPIKGGDRKDRLRVGYVSSDFRDHSLSHLMGSVFWMHDRRNVEVFCYALCPNDGSEFRICIQSEAEHFIDVSSLTFDATARRINEDRMQVLVDLNGYTKPAPIQVSYLGFPGTMGAPYIHYLITDEFVSPLKYTHFYSEKLVHLPHCYFVHDYKQKNRDVLYPYCQPKRSDYGLPEDKFLFACFNHLSKMDPEIFMTCVYQIVRFGFSDFHLQRRRGSAHNAHTTGTDVLWAGLPMVTLPLEKMATRVAGSLCLATGLGDDMIVSSMKEYEEKAVSLALNRPKLQHLTNRLKAVRMSCPLFNTARWARNLERAYFKMWNLHCSGQHPQHFKVTENDSEFPFDR</sequence>
<reference evidence="10 11" key="2">
    <citation type="journal article" date="2017" name="Genome Biol.">
        <title>New reference genome sequences of hot pepper reveal the massive evolution of plant disease-resistance genes by retroduplication.</title>
        <authorList>
            <person name="Kim S."/>
            <person name="Park J."/>
            <person name="Yeom S.I."/>
            <person name="Kim Y.M."/>
            <person name="Seo E."/>
            <person name="Kim K.T."/>
            <person name="Kim M.S."/>
            <person name="Lee J.M."/>
            <person name="Cheong K."/>
            <person name="Shin H.S."/>
            <person name="Kim S.B."/>
            <person name="Han K."/>
            <person name="Lee J."/>
            <person name="Park M."/>
            <person name="Lee H.A."/>
            <person name="Lee H.Y."/>
            <person name="Lee Y."/>
            <person name="Oh S."/>
            <person name="Lee J.H."/>
            <person name="Choi E."/>
            <person name="Choi E."/>
            <person name="Lee S.E."/>
            <person name="Jeon J."/>
            <person name="Kim H."/>
            <person name="Choi G."/>
            <person name="Song H."/>
            <person name="Lee J."/>
            <person name="Lee S.C."/>
            <person name="Kwon J.K."/>
            <person name="Lee H.Y."/>
            <person name="Koo N."/>
            <person name="Hong Y."/>
            <person name="Kim R.W."/>
            <person name="Kang W.H."/>
            <person name="Huh J.H."/>
            <person name="Kang B.C."/>
            <person name="Yang T.J."/>
            <person name="Lee Y.H."/>
            <person name="Bennetzen J.L."/>
            <person name="Choi D."/>
        </authorList>
    </citation>
    <scope>NUCLEOTIDE SEQUENCE [LARGE SCALE GENOMIC DNA]</scope>
    <source>
        <strain evidence="11">cv. CM334</strain>
    </source>
</reference>
<dbReference type="Gramene" id="PHT85232">
    <property type="protein sequence ID" value="PHT85232"/>
    <property type="gene ID" value="T459_07338"/>
</dbReference>
<dbReference type="Gene3D" id="1.25.40.10">
    <property type="entry name" value="Tetratricopeptide repeat domain"/>
    <property type="match status" value="3"/>
</dbReference>
<dbReference type="PROSITE" id="PS50293">
    <property type="entry name" value="TPR_REGION"/>
    <property type="match status" value="1"/>
</dbReference>
<dbReference type="GO" id="GO:0006493">
    <property type="term" value="P:protein O-linked glycosylation"/>
    <property type="evidence" value="ECO:0000318"/>
    <property type="project" value="GO_Central"/>
</dbReference>
<dbReference type="InterPro" id="IPR011990">
    <property type="entry name" value="TPR-like_helical_dom_sf"/>
</dbReference>
<evidence type="ECO:0000256" key="6">
    <source>
        <dbReference type="ARBA" id="ARBA00022737"/>
    </source>
</evidence>
<evidence type="ECO:0000313" key="10">
    <source>
        <dbReference type="EMBL" id="PHT85232.1"/>
    </source>
</evidence>
<feature type="repeat" description="TPR" evidence="8">
    <location>
        <begin position="20"/>
        <end position="53"/>
    </location>
</feature>
<evidence type="ECO:0000256" key="2">
    <source>
        <dbReference type="ARBA" id="ARBA00005386"/>
    </source>
</evidence>
<comment type="caution">
    <text evidence="10">The sequence shown here is derived from an EMBL/GenBank/DDBJ whole genome shotgun (WGS) entry which is preliminary data.</text>
</comment>
<dbReference type="Gene3D" id="3.40.50.2000">
    <property type="entry name" value="Glycogen Phosphorylase B"/>
    <property type="match status" value="2"/>
</dbReference>
<dbReference type="SMART" id="SM00028">
    <property type="entry name" value="TPR"/>
    <property type="match status" value="4"/>
</dbReference>
<dbReference type="PANTHER" id="PTHR44366:SF1">
    <property type="entry name" value="UDP-N-ACETYLGLUCOSAMINE--PEPTIDE N-ACETYLGLUCOSAMINYLTRANSFERASE 110 KDA SUBUNIT"/>
    <property type="match status" value="1"/>
</dbReference>
<dbReference type="STRING" id="4072.A0A2G2ZTD8"/>
<keyword evidence="7 8" id="KW-0802">TPR repeat</keyword>
<dbReference type="EC" id="2.4.1.255" evidence="3"/>
<dbReference type="GO" id="GO:0097363">
    <property type="term" value="F:protein O-acetylglucosaminyltransferase activity"/>
    <property type="evidence" value="ECO:0000318"/>
    <property type="project" value="GO_Central"/>
</dbReference>
<comment type="pathway">
    <text evidence="1">Protein modification; protein glycosylation.</text>
</comment>
<dbReference type="InterPro" id="IPR037919">
    <property type="entry name" value="OGT"/>
</dbReference>
<name>A0A2G2ZTD8_CAPAN</name>
<keyword evidence="11" id="KW-1185">Reference proteome</keyword>
<evidence type="ECO:0000313" key="11">
    <source>
        <dbReference type="Proteomes" id="UP000222542"/>
    </source>
</evidence>
<evidence type="ECO:0000256" key="8">
    <source>
        <dbReference type="PROSITE-ProRule" id="PRU00339"/>
    </source>
</evidence>
<comment type="similarity">
    <text evidence="2">Belongs to the glycosyltransferase 41 family. O-GlcNAc transferase subfamily.</text>
</comment>
<evidence type="ECO:0000256" key="3">
    <source>
        <dbReference type="ARBA" id="ARBA00011970"/>
    </source>
</evidence>
<feature type="domain" description="O-GlcNAc transferase C-terminal" evidence="9">
    <location>
        <begin position="518"/>
        <end position="607"/>
    </location>
</feature>
<evidence type="ECO:0000256" key="4">
    <source>
        <dbReference type="ARBA" id="ARBA00022676"/>
    </source>
</evidence>
<dbReference type="Gene3D" id="3.40.50.11380">
    <property type="match status" value="1"/>
</dbReference>
<feature type="domain" description="O-GlcNAc transferase C-terminal" evidence="9">
    <location>
        <begin position="225"/>
        <end position="453"/>
    </location>
</feature>
<evidence type="ECO:0000259" key="9">
    <source>
        <dbReference type="Pfam" id="PF13844"/>
    </source>
</evidence>
<dbReference type="Pfam" id="PF13371">
    <property type="entry name" value="TPR_9"/>
    <property type="match status" value="1"/>
</dbReference>
<evidence type="ECO:0000256" key="5">
    <source>
        <dbReference type="ARBA" id="ARBA00022679"/>
    </source>
</evidence>